<dbReference type="PANTHER" id="PTHR11607">
    <property type="entry name" value="ALPHA-MANNOSIDASE"/>
    <property type="match status" value="1"/>
</dbReference>
<dbReference type="EMBL" id="CAJPEV010000095">
    <property type="protein sequence ID" value="CAG0880474.1"/>
    <property type="molecule type" value="Genomic_DNA"/>
</dbReference>
<dbReference type="Gene3D" id="3.20.110.10">
    <property type="entry name" value="Glycoside hydrolase 38, N terminal domain"/>
    <property type="match status" value="1"/>
</dbReference>
<dbReference type="CDD" id="cd10810">
    <property type="entry name" value="GH38N_AMII_LAM_like"/>
    <property type="match status" value="1"/>
</dbReference>
<keyword evidence="6 11" id="KW-0378">Hydrolase</keyword>
<dbReference type="InterPro" id="IPR050843">
    <property type="entry name" value="Glycosyl_Hydrlase_38"/>
</dbReference>
<proteinExistence type="inferred from homology"/>
<evidence type="ECO:0000259" key="12">
    <source>
        <dbReference type="SMART" id="SM00872"/>
    </source>
</evidence>
<dbReference type="InterPro" id="IPR028995">
    <property type="entry name" value="Glyco_hydro_57/38_cen_sf"/>
</dbReference>
<dbReference type="SUPFAM" id="SSF88688">
    <property type="entry name" value="Families 57/38 glycoside transferase middle domain"/>
    <property type="match status" value="1"/>
</dbReference>
<dbReference type="GO" id="GO:0006013">
    <property type="term" value="P:mannose metabolic process"/>
    <property type="evidence" value="ECO:0007669"/>
    <property type="project" value="InterPro"/>
</dbReference>
<dbReference type="InterPro" id="IPR041147">
    <property type="entry name" value="GH38_C"/>
</dbReference>
<dbReference type="GO" id="GO:0005764">
    <property type="term" value="C:lysosome"/>
    <property type="evidence" value="ECO:0007669"/>
    <property type="project" value="TreeGrafter"/>
</dbReference>
<gene>
    <name evidence="13" type="ORF">DSTB1V02_LOCUS1092</name>
</gene>
<evidence type="ECO:0000256" key="7">
    <source>
        <dbReference type="ARBA" id="ARBA00022833"/>
    </source>
</evidence>
<dbReference type="InterPro" id="IPR048534">
    <property type="entry name" value="Man2a1-like_dom"/>
</dbReference>
<comment type="catalytic activity">
    <reaction evidence="1">
        <text>Hydrolysis of terminal, non-reducing alpha-D-mannose residues in alpha-D-mannosides.</text>
        <dbReference type="EC" id="3.2.1.24"/>
    </reaction>
</comment>
<dbReference type="FunFam" id="1.20.1270.50:FF:000002">
    <property type="entry name" value="Alpha-mannosidase"/>
    <property type="match status" value="1"/>
</dbReference>
<dbReference type="Proteomes" id="UP000677054">
    <property type="component" value="Unassembled WGS sequence"/>
</dbReference>
<accession>A0A7R8ZYG8</accession>
<organism evidence="13">
    <name type="scientific">Darwinula stevensoni</name>
    <dbReference type="NCBI Taxonomy" id="69355"/>
    <lineage>
        <taxon>Eukaryota</taxon>
        <taxon>Metazoa</taxon>
        <taxon>Ecdysozoa</taxon>
        <taxon>Arthropoda</taxon>
        <taxon>Crustacea</taxon>
        <taxon>Oligostraca</taxon>
        <taxon>Ostracoda</taxon>
        <taxon>Podocopa</taxon>
        <taxon>Podocopida</taxon>
        <taxon>Darwinulocopina</taxon>
        <taxon>Darwinuloidea</taxon>
        <taxon>Darwinulidae</taxon>
        <taxon>Darwinula</taxon>
    </lineage>
</organism>
<evidence type="ECO:0000256" key="5">
    <source>
        <dbReference type="ARBA" id="ARBA00022729"/>
    </source>
</evidence>
<name>A0A7R8ZYG8_9CRUS</name>
<dbReference type="EMBL" id="LR899612">
    <property type="protein sequence ID" value="CAD7241090.1"/>
    <property type="molecule type" value="Genomic_DNA"/>
</dbReference>
<dbReference type="PANTHER" id="PTHR11607:SF3">
    <property type="entry name" value="LYSOSOMAL ALPHA-MANNOSIDASE"/>
    <property type="match status" value="1"/>
</dbReference>
<keyword evidence="5" id="KW-0732">Signal</keyword>
<dbReference type="Pfam" id="PF21260">
    <property type="entry name" value="Laman-like_dom"/>
    <property type="match status" value="1"/>
</dbReference>
<evidence type="ECO:0000256" key="6">
    <source>
        <dbReference type="ARBA" id="ARBA00022801"/>
    </source>
</evidence>
<keyword evidence="9" id="KW-0325">Glycoprotein</keyword>
<dbReference type="SUPFAM" id="SSF74650">
    <property type="entry name" value="Galactose mutarotase-like"/>
    <property type="match status" value="1"/>
</dbReference>
<evidence type="ECO:0000256" key="8">
    <source>
        <dbReference type="ARBA" id="ARBA00023157"/>
    </source>
</evidence>
<protein>
    <recommendedName>
        <fullName evidence="3 11">Alpha-mannosidase</fullName>
        <ecNumber evidence="11">3.2.1.-</ecNumber>
    </recommendedName>
</protein>
<evidence type="ECO:0000256" key="9">
    <source>
        <dbReference type="ARBA" id="ARBA00023180"/>
    </source>
</evidence>
<dbReference type="InterPro" id="IPR013780">
    <property type="entry name" value="Glyco_hydro_b"/>
</dbReference>
<dbReference type="InterPro" id="IPR011013">
    <property type="entry name" value="Gal_mutarotase_sf_dom"/>
</dbReference>
<dbReference type="Gene3D" id="2.70.98.30">
    <property type="entry name" value="Golgi alpha-mannosidase II, domain 4"/>
    <property type="match status" value="1"/>
</dbReference>
<dbReference type="InterPro" id="IPR011330">
    <property type="entry name" value="Glyco_hydro/deAcase_b/a-brl"/>
</dbReference>
<dbReference type="Pfam" id="PF17677">
    <property type="entry name" value="Glyco_hydro38C2"/>
    <property type="match status" value="1"/>
</dbReference>
<evidence type="ECO:0000313" key="14">
    <source>
        <dbReference type="Proteomes" id="UP000677054"/>
    </source>
</evidence>
<dbReference type="GO" id="GO:0004559">
    <property type="term" value="F:alpha-mannosidase activity"/>
    <property type="evidence" value="ECO:0007669"/>
    <property type="project" value="UniProtKB-EC"/>
</dbReference>
<sequence length="1021" mass="115224">MEGCPTPKPGVLNVHLVSHSHDDLGWLKTVDQYYYGANNTIQRAGVQYILDSVMEELFRDPVKRFIQVETGFFAMWWAEQNEEKKAKVRVLVEEGRLEFIGGGWSMNDEATAHYSAIIDNVAWGMRSVWGREAYLGDISRYLVEEFGDCGLPRVAWQIDPFGHSREQAAIFAGMGFDGLFFARLDYRDKEQRVVNKTMEVVWHGTEDFVNDPTRDLFAGVLFNHYGPPPGFCFDILCNDVIIDNPRSPDYNVPRKVEEFVAWAERASGGFRTKHIMATMGEDFHYQDANIWYKNLDKLINYRDSRVEKFHSIAPPFGRYVNEERGDSVHLLYSTPSCYLKAAQEDTSVQWPEKTDDFFPYASDSNSYWTGYFSSRPTFKRFIRTSNLFLQTIQRFIKKDVVSEKIGKQLGSVFPSTGSEENLSQMRQVMGVNMHHDAVTGTAKQHVTDDYYRLISLGLDATWPVVRDALKSMMEAGQTLEMSRCPFLNISWCEVSERENTLILTLYNPLGRPRSHPARVPVPASENGDAPAYRVYDHTGAEQTVDVMPIPSPVLTVPGRSSSAKFELVFLASLPPMGFANFYITRADSKSKSGDLQETEVMDDNTADFTLSNGEVSVTFNGKTRTTKGMKRNGMKREFTQELLYYISMEGNNSAAGFRASGAYIFRPNGKDPVSPGEPTRTIVYRGDVVEEVHQEYGNWLSQVTRLYGSSPWLEMKWLVGPIPFQDGVGKEVINRMHLDMATGGKFHTDSNGRESLTRTRDKRDSFTLGEEYESVAGNYYPINSRLFLRDEGQGTQFTVLTDRAQGGGSIHDGELELMIHRRCLRDDAFGVGEALNETAHGEGLVASGSHYALLSEVNEGMDMIKEEEKRIFYEPLAVFSPTTMTLQDFTSAPVNQRSLLKTALPEGINLLTLENWRGGSLFLRLEHFLERKDNGQPVTLDIKDLFVDLDVVSVEEVTLDGNKPLDATKRLCWKTVSQACSGAEGKLKANQNTKLNTVVTLEPMTIRSFLLEATVSNVIES</sequence>
<dbReference type="SMART" id="SM00872">
    <property type="entry name" value="Alpha-mann_mid"/>
    <property type="match status" value="1"/>
</dbReference>
<comment type="similarity">
    <text evidence="2 11">Belongs to the glycosyl hydrolase 38 family.</text>
</comment>
<keyword evidence="7 11" id="KW-0862">Zinc</keyword>
<dbReference type="Pfam" id="PF07748">
    <property type="entry name" value="Glyco_hydro_38C"/>
    <property type="match status" value="1"/>
</dbReference>
<evidence type="ECO:0000256" key="3">
    <source>
        <dbReference type="ARBA" id="ARBA00012752"/>
    </source>
</evidence>
<dbReference type="OrthoDB" id="2016903at2759"/>
<evidence type="ECO:0000313" key="13">
    <source>
        <dbReference type="EMBL" id="CAD7241090.1"/>
    </source>
</evidence>
<feature type="domain" description="Glycoside hydrolase family 38 central" evidence="12">
    <location>
        <begin position="366"/>
        <end position="454"/>
    </location>
</feature>
<dbReference type="FunFam" id="1.20.1270.50:FF:000003">
    <property type="entry name" value="Alpha-mannosidase"/>
    <property type="match status" value="1"/>
</dbReference>
<dbReference type="InterPro" id="IPR000602">
    <property type="entry name" value="Glyco_hydro_38_N"/>
</dbReference>
<evidence type="ECO:0000256" key="10">
    <source>
        <dbReference type="ARBA" id="ARBA00023295"/>
    </source>
</evidence>
<dbReference type="FunFam" id="3.20.110.10:FF:000001">
    <property type="entry name" value="Alpha-mannosidase"/>
    <property type="match status" value="1"/>
</dbReference>
<dbReference type="Pfam" id="PF01074">
    <property type="entry name" value="Glyco_hydro_38N"/>
    <property type="match status" value="1"/>
</dbReference>
<evidence type="ECO:0000256" key="11">
    <source>
        <dbReference type="RuleBase" id="RU361199"/>
    </source>
</evidence>
<dbReference type="Gene3D" id="2.60.40.1180">
    <property type="entry name" value="Golgi alpha-mannosidase II"/>
    <property type="match status" value="1"/>
</dbReference>
<dbReference type="InterPro" id="IPR011682">
    <property type="entry name" value="Glyco_hydro_38_C"/>
</dbReference>
<dbReference type="GO" id="GO:0030246">
    <property type="term" value="F:carbohydrate binding"/>
    <property type="evidence" value="ECO:0007669"/>
    <property type="project" value="InterPro"/>
</dbReference>
<evidence type="ECO:0000256" key="1">
    <source>
        <dbReference type="ARBA" id="ARBA00000365"/>
    </source>
</evidence>
<dbReference type="InterPro" id="IPR037094">
    <property type="entry name" value="Glyco_hydro_38_cen_sf"/>
</dbReference>
<dbReference type="InterPro" id="IPR027291">
    <property type="entry name" value="Glyco_hydro_38_N_sf"/>
</dbReference>
<dbReference type="SUPFAM" id="SSF88713">
    <property type="entry name" value="Glycoside hydrolase/deacetylase"/>
    <property type="match status" value="1"/>
</dbReference>
<dbReference type="InterPro" id="IPR015341">
    <property type="entry name" value="Glyco_hydro_38_cen"/>
</dbReference>
<dbReference type="Pfam" id="PF09261">
    <property type="entry name" value="Alpha-mann_mid"/>
    <property type="match status" value="1"/>
</dbReference>
<keyword evidence="4 11" id="KW-0479">Metal-binding</keyword>
<keyword evidence="14" id="KW-1185">Reference proteome</keyword>
<evidence type="ECO:0000256" key="4">
    <source>
        <dbReference type="ARBA" id="ARBA00022723"/>
    </source>
</evidence>
<dbReference type="Gene3D" id="1.20.1270.50">
    <property type="entry name" value="Glycoside hydrolase family 38, central domain"/>
    <property type="match status" value="2"/>
</dbReference>
<dbReference type="Gene3D" id="2.60.40.1360">
    <property type="match status" value="1"/>
</dbReference>
<keyword evidence="10 11" id="KW-0326">Glycosidase</keyword>
<dbReference type="GO" id="GO:0046872">
    <property type="term" value="F:metal ion binding"/>
    <property type="evidence" value="ECO:0007669"/>
    <property type="project" value="UniProtKB-KW"/>
</dbReference>
<dbReference type="EC" id="3.2.1.-" evidence="11"/>
<reference evidence="13" key="1">
    <citation type="submission" date="2020-11" db="EMBL/GenBank/DDBJ databases">
        <authorList>
            <person name="Tran Van P."/>
        </authorList>
    </citation>
    <scope>NUCLEOTIDE SEQUENCE</scope>
</reference>
<keyword evidence="8" id="KW-1015">Disulfide bond</keyword>
<comment type="cofactor">
    <cofactor evidence="11">
        <name>Zn(2+)</name>
        <dbReference type="ChEBI" id="CHEBI:29105"/>
    </cofactor>
    <text evidence="11">Binds 1 zinc ion per subunit.</text>
</comment>
<evidence type="ECO:0000256" key="2">
    <source>
        <dbReference type="ARBA" id="ARBA00009792"/>
    </source>
</evidence>
<dbReference type="FunFam" id="2.70.98.30:FF:000003">
    <property type="entry name" value="Alpha-mannosidase"/>
    <property type="match status" value="1"/>
</dbReference>
<dbReference type="AlphaFoldDB" id="A0A7R8ZYG8"/>